<dbReference type="InterPro" id="IPR026992">
    <property type="entry name" value="DIOX_N"/>
</dbReference>
<organism evidence="3 4">
    <name type="scientific">Beauveria asiatica</name>
    <dbReference type="NCBI Taxonomy" id="1069075"/>
    <lineage>
        <taxon>Eukaryota</taxon>
        <taxon>Fungi</taxon>
        <taxon>Dikarya</taxon>
        <taxon>Ascomycota</taxon>
        <taxon>Pezizomycotina</taxon>
        <taxon>Sordariomycetes</taxon>
        <taxon>Hypocreomycetidae</taxon>
        <taxon>Hypocreales</taxon>
        <taxon>Cordycipitaceae</taxon>
        <taxon>Beauveria</taxon>
    </lineage>
</organism>
<dbReference type="EMBL" id="JAAHCF010000452">
    <property type="protein sequence ID" value="KAK8143882.1"/>
    <property type="molecule type" value="Genomic_DNA"/>
</dbReference>
<feature type="domain" description="Non-haem dioxygenase N-terminal" evidence="2">
    <location>
        <begin position="7"/>
        <end position="92"/>
    </location>
</feature>
<evidence type="ECO:0000259" key="2">
    <source>
        <dbReference type="Pfam" id="PF14226"/>
    </source>
</evidence>
<feature type="region of interest" description="Disordered" evidence="1">
    <location>
        <begin position="89"/>
        <end position="111"/>
    </location>
</feature>
<evidence type="ECO:0000256" key="1">
    <source>
        <dbReference type="SAM" id="MobiDB-lite"/>
    </source>
</evidence>
<dbReference type="Proteomes" id="UP001397290">
    <property type="component" value="Unassembled WGS sequence"/>
</dbReference>
<reference evidence="3 4" key="1">
    <citation type="submission" date="2020-02" db="EMBL/GenBank/DDBJ databases">
        <title>Comparative genomics of the hypocrealean fungal genus Beauvera.</title>
        <authorList>
            <person name="Showalter D.N."/>
            <person name="Bushley K.E."/>
            <person name="Rehner S.A."/>
        </authorList>
    </citation>
    <scope>NUCLEOTIDE SEQUENCE [LARGE SCALE GENOMIC DNA]</scope>
    <source>
        <strain evidence="3 4">ARSEF4384</strain>
    </source>
</reference>
<dbReference type="Gene3D" id="2.60.120.330">
    <property type="entry name" value="B-lactam Antibiotic, Isopenicillin N Synthase, Chain"/>
    <property type="match status" value="1"/>
</dbReference>
<name>A0AAW0RNS5_9HYPO</name>
<protein>
    <recommendedName>
        <fullName evidence="2">Non-haem dioxygenase N-terminal domain-containing protein</fullName>
    </recommendedName>
</protein>
<comment type="caution">
    <text evidence="3">The sequence shown here is derived from an EMBL/GenBank/DDBJ whole genome shotgun (WGS) entry which is preliminary data.</text>
</comment>
<dbReference type="InterPro" id="IPR027443">
    <property type="entry name" value="IPNS-like_sf"/>
</dbReference>
<dbReference type="Pfam" id="PF14226">
    <property type="entry name" value="DIOX_N"/>
    <property type="match status" value="1"/>
</dbReference>
<keyword evidence="4" id="KW-1185">Reference proteome</keyword>
<dbReference type="AlphaFoldDB" id="A0AAW0RNS5"/>
<feature type="compositionally biased region" description="Low complexity" evidence="1">
    <location>
        <begin position="98"/>
        <end position="111"/>
    </location>
</feature>
<proteinExistence type="predicted"/>
<sequence length="158" mass="17918">MDDFTAVPVIDLSLAQDPATKPRFLSDLQAALVRVGFFYIKNHAVPHEAQQVLLQKSASFFRLPTEKKLEFDIARSKHFSGYSRMVNETTAGPGPGPGWQQQQQQRPGAVAPGRWAMETVYVRRWTDNVDENMEKVANEMDVFLENMDTVSEAISQFR</sequence>
<evidence type="ECO:0000313" key="3">
    <source>
        <dbReference type="EMBL" id="KAK8143882.1"/>
    </source>
</evidence>
<evidence type="ECO:0000313" key="4">
    <source>
        <dbReference type="Proteomes" id="UP001397290"/>
    </source>
</evidence>
<dbReference type="SUPFAM" id="SSF51197">
    <property type="entry name" value="Clavaminate synthase-like"/>
    <property type="match status" value="1"/>
</dbReference>
<gene>
    <name evidence="3" type="ORF">G3M48_006616</name>
</gene>
<accession>A0AAW0RNS5</accession>